<evidence type="ECO:0000313" key="2">
    <source>
        <dbReference type="Proteomes" id="UP000315128"/>
    </source>
</evidence>
<accession>A0A514Z5J6</accession>
<dbReference type="AlphaFoldDB" id="A0A514Z5J6"/>
<dbReference type="Pfam" id="PF11756">
    <property type="entry name" value="YgbA_NO"/>
    <property type="match status" value="1"/>
</dbReference>
<gene>
    <name evidence="1" type="ORF">FLP15_00165</name>
</gene>
<dbReference type="InterPro" id="IPR020483">
    <property type="entry name" value="Uncharacterised_YgbA"/>
</dbReference>
<dbReference type="RefSeq" id="WP_142765538.1">
    <property type="nucleotide sequence ID" value="NZ_CP041356.1"/>
</dbReference>
<dbReference type="NCBIfam" id="NF007714">
    <property type="entry name" value="PRK10410.1-2"/>
    <property type="match status" value="1"/>
</dbReference>
<organism evidence="1 2">
    <name type="scientific">Lactococcus protaetiae</name>
    <dbReference type="NCBI Taxonomy" id="2592653"/>
    <lineage>
        <taxon>Bacteria</taxon>
        <taxon>Bacillati</taxon>
        <taxon>Bacillota</taxon>
        <taxon>Bacilli</taxon>
        <taxon>Lactobacillales</taxon>
        <taxon>Streptococcaceae</taxon>
        <taxon>Lactococcus</taxon>
    </lineage>
</organism>
<reference evidence="1 2" key="1">
    <citation type="submission" date="2019-07" db="EMBL/GenBank/DDBJ databases">
        <title>Genome sequencing of KACC 19320.</title>
        <authorList>
            <person name="Heo J."/>
            <person name="Kim S.-J."/>
            <person name="Kim J.-S."/>
            <person name="Hong S.-B."/>
            <person name="Kwon S.-W."/>
        </authorList>
    </citation>
    <scope>NUCLEOTIDE SEQUENCE [LARGE SCALE GENOMIC DNA]</scope>
    <source>
        <strain evidence="1 2">KACC 19320</strain>
    </source>
</reference>
<dbReference type="KEGG" id="lack:FLP15_00165"/>
<evidence type="ECO:0000313" key="1">
    <source>
        <dbReference type="EMBL" id="QDK69871.1"/>
    </source>
</evidence>
<proteinExistence type="predicted"/>
<dbReference type="OrthoDB" id="164329at2"/>
<name>A0A514Z5J6_9LACT</name>
<protein>
    <submittedName>
        <fullName evidence="1">Nitrous oxide-stimulated promoter family protein</fullName>
    </submittedName>
</protein>
<keyword evidence="2" id="KW-1185">Reference proteome</keyword>
<dbReference type="EMBL" id="CP041356">
    <property type="protein sequence ID" value="QDK69871.1"/>
    <property type="molecule type" value="Genomic_DNA"/>
</dbReference>
<sequence>MPREVNVGPKIQYEKSTVTRMIKLYCAKNHGYKKELCEDCQKIHDYAHLRLKYCRFGEDKTTCQKCTVHCYSKDMREKIRVIMRYSGPRMIIYHPLFAIRHMIKNHR</sequence>
<dbReference type="Proteomes" id="UP000315128">
    <property type="component" value="Chromosome"/>
</dbReference>